<evidence type="ECO:0000313" key="2">
    <source>
        <dbReference type="EMBL" id="GHF04030.1"/>
    </source>
</evidence>
<comment type="caution">
    <text evidence="2">The sequence shown here is derived from an EMBL/GenBank/DDBJ whole genome shotgun (WGS) entry which is preliminary data.</text>
</comment>
<sequence length="1267" mass="135670">MPIELDPQLLNTAISSPRWSVITRTGFGVDDFATWDPKIIRKPRLIVPIDVQALYVERGSIEAFVRLPGAVSTPDGDPPAPTPAPLDPGAPRAAGVHLHWAMPDAVMNGEMQDVDGDGLGLAALPNRWLVLRLLAPEGAVRMAVTGWVIEADTTRVIPLKDWKEDTTDGSVPTGKTLKGRDLNAGAGGSLAWTASYDATLNRFAFHDPLEDIDEAAPNGVFSDVATYLIAGWWSRAAEDPLDAARTASGFASVTEDLGWRVNADTSGQTAATEQAMAYQGQLADLGVESASRFTLVEAGSLAGSTALSGAQGAEVFLPEGGRFVAVEPKHIYSTLLNGIVHGVPVAGPVPADQRPDPRRARAALGPQVEDSIAALTAAAMEGDDMDARAETERLIAALANDQVAKLGERNGAVEIEEREHAARFEAERGRDYSIEKIIDRGGPENLIAGRAARNRAGSSAREDTERTLATTLTWSATKPGVVGVVPEHLGFAANHFEREGRPQAEPKVRRVRRPGPRYFRALEPVVAIRDAKRGRRHQEDGVASPDGTLTCRWPSQIPIVIPGGISGRQHLGPFPHGALPDEVVRLAQNAVITDPFTTPWLAQQAAPTSPFPQSVLAARLRGEVALRFSRDGVYDGTVPGFALRSEGGAASVPGPMEAALGDQLRRHSLLDGVDAAPLGVTVWAQPWSPIWLEWEVELDLTDRLTGWALGQVDYDATPPPGGGVRVISGRSPVNNGAAESLTATVTNWMTAEDLRDAEDEGQLDEDGEKEVRAVYKHLTNADVISATLSGVHEALLGLPDAPDGQLEATDEKIAPVDLPQLLFSGRMRIRAARLVDAFGRVLDLDPDAVVHPAALVAPGDGLELPPRLARPARIAFRLADPADGAALPREATINQERPDLMVNPVAGFLLPDLIDEALEVFDVAGNPLGQLQHEPIGGGVVWEIAPGREGPADAGPLYDLPASAQPLGRFAAAMIEADARTRGGTALSAKRETALSAFLRAVDTTLWSIDTFASLGTPHIAGLVGRPMAMVRATIRLQIYDDLDLLDLSAPGARDARKAVYDDLADRAFRARLGEFTRDDDGVYGYFINDDYRRFHVVDKIVKTRALESGRRRGHFAALGGARIPQPDPIDHPYLVGEDEFPIHLGEVIRLTILMHPAGKVHLTTGLLPRKSLQLARDWVDAGLGRMAPSARIGPVLIDPDKVRLPKIASFGEDQIWTRRDTPFSWKDDPILAATQAALLPDAPAAIEEGYVRIATAPIPGTEGEGG</sequence>
<gene>
    <name evidence="2" type="ORF">GCM10016455_26710</name>
</gene>
<protein>
    <submittedName>
        <fullName evidence="2">Uncharacterized protein</fullName>
    </submittedName>
</protein>
<dbReference type="EMBL" id="BNCH01000006">
    <property type="protein sequence ID" value="GHF04030.1"/>
    <property type="molecule type" value="Genomic_DNA"/>
</dbReference>
<organism evidence="2 3">
    <name type="scientific">Aliiroseovarius zhejiangensis</name>
    <dbReference type="NCBI Taxonomy" id="1632025"/>
    <lineage>
        <taxon>Bacteria</taxon>
        <taxon>Pseudomonadati</taxon>
        <taxon>Pseudomonadota</taxon>
        <taxon>Alphaproteobacteria</taxon>
        <taxon>Rhodobacterales</taxon>
        <taxon>Paracoccaceae</taxon>
        <taxon>Aliiroseovarius</taxon>
    </lineage>
</organism>
<accession>A0ABQ3J7F8</accession>
<evidence type="ECO:0000256" key="1">
    <source>
        <dbReference type="SAM" id="MobiDB-lite"/>
    </source>
</evidence>
<dbReference type="Proteomes" id="UP000609802">
    <property type="component" value="Unassembled WGS sequence"/>
</dbReference>
<name>A0ABQ3J7F8_9RHOB</name>
<keyword evidence="3" id="KW-1185">Reference proteome</keyword>
<proteinExistence type="predicted"/>
<feature type="region of interest" description="Disordered" evidence="1">
    <location>
        <begin position="72"/>
        <end position="92"/>
    </location>
</feature>
<dbReference type="RefSeq" id="WP_191287045.1">
    <property type="nucleotide sequence ID" value="NZ_BNCH01000006.1"/>
</dbReference>
<reference evidence="3" key="1">
    <citation type="journal article" date="2019" name="Int. J. Syst. Evol. Microbiol.">
        <title>The Global Catalogue of Microorganisms (GCM) 10K type strain sequencing project: providing services to taxonomists for standard genome sequencing and annotation.</title>
        <authorList>
            <consortium name="The Broad Institute Genomics Platform"/>
            <consortium name="The Broad Institute Genome Sequencing Center for Infectious Disease"/>
            <person name="Wu L."/>
            <person name="Ma J."/>
        </authorList>
    </citation>
    <scope>NUCLEOTIDE SEQUENCE [LARGE SCALE GENOMIC DNA]</scope>
    <source>
        <strain evidence="3">KCTC 42443</strain>
    </source>
</reference>
<feature type="compositionally biased region" description="Pro residues" evidence="1">
    <location>
        <begin position="76"/>
        <end position="88"/>
    </location>
</feature>
<evidence type="ECO:0000313" key="3">
    <source>
        <dbReference type="Proteomes" id="UP000609802"/>
    </source>
</evidence>